<keyword evidence="3" id="KW-1185">Reference proteome</keyword>
<name>A0A0C1R684_9CYAN</name>
<evidence type="ECO:0000313" key="2">
    <source>
        <dbReference type="EMBL" id="KIE13114.1"/>
    </source>
</evidence>
<dbReference type="InterPro" id="IPR007391">
    <property type="entry name" value="Vancomycin_resist_VanW"/>
</dbReference>
<gene>
    <name evidence="2" type="ORF">DA73_0206830</name>
    <name evidence="1" type="ORF">DA73_0400022350</name>
</gene>
<dbReference type="InterPro" id="IPR052913">
    <property type="entry name" value="Glycopeptide_resist_protein"/>
</dbReference>
<protein>
    <submittedName>
        <fullName evidence="1">VanW family protein</fullName>
    </submittedName>
    <submittedName>
        <fullName evidence="2">Vancomycin resistance protein</fullName>
    </submittedName>
</protein>
<proteinExistence type="predicted"/>
<sequence>MLQLLTPSLKALIRQKIKDAQSLWRGYVFYYPRKQDSEPSSDYCYQWSEISTAIKQRSGSPQVNENRFWNMQLAAKGIDGLTLNPEQIFDFWNRVPRPTLANGFREGPTLVGNRLMTDVGGGLCQISTTLFQALLWANCEILERHNHSIDAHGDTRFFTLGQDATVAYGYKNLIVRNNNQVSLRLQLQVLSEKALVVASVWGTEPKPVEVKVSSQVLETLPAPQTNGMPGWRVETLRYACQLEEPTTGWQVNYRTLDVYQPHVKLQQDFSQIPA</sequence>
<dbReference type="AlphaFoldDB" id="A0A0C1R684"/>
<evidence type="ECO:0000313" key="1">
    <source>
        <dbReference type="EMBL" id="KAF3887925.1"/>
    </source>
</evidence>
<dbReference type="Pfam" id="PF04294">
    <property type="entry name" value="VanW"/>
    <property type="match status" value="1"/>
</dbReference>
<organism evidence="2">
    <name type="scientific">Tolypothrix bouteillei VB521301</name>
    <dbReference type="NCBI Taxonomy" id="1479485"/>
    <lineage>
        <taxon>Bacteria</taxon>
        <taxon>Bacillati</taxon>
        <taxon>Cyanobacteriota</taxon>
        <taxon>Cyanophyceae</taxon>
        <taxon>Nostocales</taxon>
        <taxon>Tolypothrichaceae</taxon>
        <taxon>Tolypothrix</taxon>
    </lineage>
</organism>
<dbReference type="RefSeq" id="WP_038078430.1">
    <property type="nucleotide sequence ID" value="NZ_JHEG04000001.1"/>
</dbReference>
<dbReference type="OrthoDB" id="9797191at2"/>
<dbReference type="PANTHER" id="PTHR35788">
    <property type="entry name" value="EXPORTED PROTEIN-RELATED"/>
    <property type="match status" value="1"/>
</dbReference>
<reference evidence="1" key="2">
    <citation type="submission" date="2019-11" db="EMBL/GenBank/DDBJ databases">
        <title>Improved Assembly of Tolypothrix boutellei genome.</title>
        <authorList>
            <person name="Sarangi A.N."/>
            <person name="Mukherjee M."/>
            <person name="Ghosh S."/>
            <person name="Singh D."/>
            <person name="Das A."/>
            <person name="Kant S."/>
            <person name="Prusty A."/>
            <person name="Tripathy S."/>
        </authorList>
    </citation>
    <scope>NUCLEOTIDE SEQUENCE</scope>
    <source>
        <strain evidence="1">VB521301</strain>
    </source>
</reference>
<evidence type="ECO:0000313" key="3">
    <source>
        <dbReference type="Proteomes" id="UP000029738"/>
    </source>
</evidence>
<accession>A0A0C1R684</accession>
<dbReference type="PANTHER" id="PTHR35788:SF1">
    <property type="entry name" value="EXPORTED PROTEIN"/>
    <property type="match status" value="1"/>
</dbReference>
<dbReference type="EMBL" id="JHEG04000001">
    <property type="protein sequence ID" value="KAF3887925.1"/>
    <property type="molecule type" value="Genomic_DNA"/>
</dbReference>
<dbReference type="EMBL" id="JHEG02000019">
    <property type="protein sequence ID" value="KIE13114.1"/>
    <property type="molecule type" value="Genomic_DNA"/>
</dbReference>
<comment type="caution">
    <text evidence="2">The sequence shown here is derived from an EMBL/GenBank/DDBJ whole genome shotgun (WGS) entry which is preliminary data.</text>
</comment>
<reference evidence="2" key="1">
    <citation type="journal article" date="2015" name="Genome Announc.">
        <title>Draft Genome Sequence of Tolypothrix boutellei Strain VB521301.</title>
        <authorList>
            <person name="Chandrababunaidu M.M."/>
            <person name="Singh D."/>
            <person name="Sen D."/>
            <person name="Bhan S."/>
            <person name="Das S."/>
            <person name="Gupta A."/>
            <person name="Adhikary S.P."/>
            <person name="Tripathy S."/>
        </authorList>
    </citation>
    <scope>NUCLEOTIDE SEQUENCE</scope>
    <source>
        <strain evidence="2">VB521301</strain>
    </source>
</reference>
<dbReference type="STRING" id="1479485.DA73_0206830"/>
<dbReference type="Proteomes" id="UP000029738">
    <property type="component" value="Unassembled WGS sequence"/>
</dbReference>